<keyword evidence="2 6" id="KW-0732">Signal</keyword>
<dbReference type="InterPro" id="IPR043325">
    <property type="entry name" value="LTSS"/>
</dbReference>
<protein>
    <recommendedName>
        <fullName evidence="7">Bifunctional inhibitor/plant lipid transfer protein/seed storage helical domain-containing protein</fullName>
    </recommendedName>
</protein>
<evidence type="ECO:0000313" key="8">
    <source>
        <dbReference type="EMBL" id="KAF8690885.1"/>
    </source>
</evidence>
<evidence type="ECO:0000256" key="3">
    <source>
        <dbReference type="ARBA" id="ARBA00023157"/>
    </source>
</evidence>
<evidence type="ECO:0000256" key="2">
    <source>
        <dbReference type="ARBA" id="ARBA00022729"/>
    </source>
</evidence>
<feature type="signal peptide" evidence="6">
    <location>
        <begin position="1"/>
        <end position="17"/>
    </location>
</feature>
<organism evidence="8 9">
    <name type="scientific">Digitaria exilis</name>
    <dbReference type="NCBI Taxonomy" id="1010633"/>
    <lineage>
        <taxon>Eukaryota</taxon>
        <taxon>Viridiplantae</taxon>
        <taxon>Streptophyta</taxon>
        <taxon>Embryophyta</taxon>
        <taxon>Tracheophyta</taxon>
        <taxon>Spermatophyta</taxon>
        <taxon>Magnoliopsida</taxon>
        <taxon>Liliopsida</taxon>
        <taxon>Poales</taxon>
        <taxon>Poaceae</taxon>
        <taxon>PACMAD clade</taxon>
        <taxon>Panicoideae</taxon>
        <taxon>Panicodae</taxon>
        <taxon>Paniceae</taxon>
        <taxon>Anthephorinae</taxon>
        <taxon>Digitaria</taxon>
    </lineage>
</organism>
<dbReference type="Gene3D" id="1.10.110.10">
    <property type="entry name" value="Plant lipid-transfer and hydrophobic proteins"/>
    <property type="match status" value="1"/>
</dbReference>
<keyword evidence="9" id="KW-1185">Reference proteome</keyword>
<dbReference type="PANTHER" id="PTHR33044">
    <property type="entry name" value="BIFUNCTIONAL INHIBITOR/LIPID-TRANSFER PROTEIN/SEED STORAGE 2S ALBUMIN SUPERFAMILY PROTEIN-RELATED"/>
    <property type="match status" value="1"/>
</dbReference>
<sequence>MIALLVAFAVALHPSSATRVEEAFFAATIAAKSAAAGPASAPSSSPPSDGGGDGLPPLPPQPRECRPWLMRMMPCASFMTNSSVYTPEATCCEGFNSMFTNEAATCLCHVANGDIAQLLPAPMIHMRMEELFSVCGHDVNVDIFAGLCSLMDIVPPIDLPSPAPSSSPMSAPAPAPSGMHAFSSQLPFYATISSCKLVLYVLTL</sequence>
<name>A0A835EEC6_9POAL</name>
<feature type="chain" id="PRO_5032301988" description="Bifunctional inhibitor/plant lipid transfer protein/seed storage helical domain-containing protein" evidence="6">
    <location>
        <begin position="18"/>
        <end position="204"/>
    </location>
</feature>
<keyword evidence="4" id="KW-0325">Glycoprotein</keyword>
<dbReference type="InterPro" id="IPR016140">
    <property type="entry name" value="Bifunc_inhib/LTP/seed_store"/>
</dbReference>
<evidence type="ECO:0000259" key="7">
    <source>
        <dbReference type="Pfam" id="PF14368"/>
    </source>
</evidence>
<feature type="region of interest" description="Disordered" evidence="5">
    <location>
        <begin position="36"/>
        <end position="60"/>
    </location>
</feature>
<comment type="caution">
    <text evidence="8">The sequence shown here is derived from an EMBL/GenBank/DDBJ whole genome shotgun (WGS) entry which is preliminary data.</text>
</comment>
<evidence type="ECO:0000313" key="9">
    <source>
        <dbReference type="Proteomes" id="UP000636709"/>
    </source>
</evidence>
<evidence type="ECO:0000256" key="6">
    <source>
        <dbReference type="SAM" id="SignalP"/>
    </source>
</evidence>
<keyword evidence="3" id="KW-1015">Disulfide bond</keyword>
<comment type="similarity">
    <text evidence="1">Belongs to the plant LTP family.</text>
</comment>
<dbReference type="Proteomes" id="UP000636709">
    <property type="component" value="Unassembled WGS sequence"/>
</dbReference>
<accession>A0A835EEC6</accession>
<evidence type="ECO:0000256" key="4">
    <source>
        <dbReference type="ARBA" id="ARBA00023180"/>
    </source>
</evidence>
<reference evidence="8" key="1">
    <citation type="submission" date="2020-07" db="EMBL/GenBank/DDBJ databases">
        <title>Genome sequence and genetic diversity analysis of an under-domesticated orphan crop, white fonio (Digitaria exilis).</title>
        <authorList>
            <person name="Bennetzen J.L."/>
            <person name="Chen S."/>
            <person name="Ma X."/>
            <person name="Wang X."/>
            <person name="Yssel A.E.J."/>
            <person name="Chaluvadi S.R."/>
            <person name="Johnson M."/>
            <person name="Gangashetty P."/>
            <person name="Hamidou F."/>
            <person name="Sanogo M.D."/>
            <person name="Zwaenepoel A."/>
            <person name="Wallace J."/>
            <person name="Van De Peer Y."/>
            <person name="Van Deynze A."/>
        </authorList>
    </citation>
    <scope>NUCLEOTIDE SEQUENCE</scope>
    <source>
        <tissue evidence="8">Leaves</tissue>
    </source>
</reference>
<feature type="domain" description="Bifunctional inhibitor/plant lipid transfer protein/seed storage helical" evidence="7">
    <location>
        <begin position="61"/>
        <end position="141"/>
    </location>
</feature>
<evidence type="ECO:0000256" key="5">
    <source>
        <dbReference type="SAM" id="MobiDB-lite"/>
    </source>
</evidence>
<dbReference type="EMBL" id="JACEFO010001972">
    <property type="protein sequence ID" value="KAF8690885.1"/>
    <property type="molecule type" value="Genomic_DNA"/>
</dbReference>
<proteinExistence type="inferred from homology"/>
<evidence type="ECO:0000256" key="1">
    <source>
        <dbReference type="ARBA" id="ARBA00009748"/>
    </source>
</evidence>
<dbReference type="OrthoDB" id="686481at2759"/>
<dbReference type="Pfam" id="PF14368">
    <property type="entry name" value="LTP_2"/>
    <property type="match status" value="1"/>
</dbReference>
<dbReference type="SUPFAM" id="SSF47699">
    <property type="entry name" value="Bifunctional inhibitor/lipid-transfer protein/seed storage 2S albumin"/>
    <property type="match status" value="1"/>
</dbReference>
<feature type="compositionally biased region" description="Low complexity" evidence="5">
    <location>
        <begin position="36"/>
        <end position="48"/>
    </location>
</feature>
<dbReference type="InterPro" id="IPR036312">
    <property type="entry name" value="Bifun_inhib/LTP/seed_sf"/>
</dbReference>
<gene>
    <name evidence="8" type="ORF">HU200_041291</name>
</gene>
<dbReference type="CDD" id="cd00010">
    <property type="entry name" value="AAI_LTSS"/>
    <property type="match status" value="1"/>
</dbReference>
<dbReference type="AlphaFoldDB" id="A0A835EEC6"/>